<proteinExistence type="predicted"/>
<comment type="caution">
    <text evidence="2">The sequence shown here is derived from an EMBL/GenBank/DDBJ whole genome shotgun (WGS) entry which is preliminary data.</text>
</comment>
<protein>
    <submittedName>
        <fullName evidence="2">Uncharacterized protein</fullName>
    </submittedName>
</protein>
<keyword evidence="1" id="KW-0472">Membrane</keyword>
<dbReference type="EMBL" id="CAKJTJ010000028">
    <property type="protein sequence ID" value="CAG9622864.1"/>
    <property type="molecule type" value="Genomic_DNA"/>
</dbReference>
<gene>
    <name evidence="2" type="ORF">BACCIP111883_03655</name>
</gene>
<evidence type="ECO:0000313" key="3">
    <source>
        <dbReference type="Proteomes" id="UP000789833"/>
    </source>
</evidence>
<evidence type="ECO:0000313" key="2">
    <source>
        <dbReference type="EMBL" id="CAG9622864.1"/>
    </source>
</evidence>
<keyword evidence="1" id="KW-1133">Transmembrane helix</keyword>
<keyword evidence="3" id="KW-1185">Reference proteome</keyword>
<sequence length="57" mass="6692">MSKHLFFVKLSFPGFQNFNFNNKIGKRVEDFGDVFVGFSTTFFVLFSFMKTFSLLFS</sequence>
<dbReference type="Proteomes" id="UP000789833">
    <property type="component" value="Unassembled WGS sequence"/>
</dbReference>
<accession>A0ABM8YSP5</accession>
<name>A0ABM8YSP5_9BACI</name>
<evidence type="ECO:0000256" key="1">
    <source>
        <dbReference type="SAM" id="Phobius"/>
    </source>
</evidence>
<reference evidence="2 3" key="1">
    <citation type="submission" date="2021-10" db="EMBL/GenBank/DDBJ databases">
        <authorList>
            <person name="Criscuolo A."/>
        </authorList>
    </citation>
    <scope>NUCLEOTIDE SEQUENCE [LARGE SCALE GENOMIC DNA]</scope>
    <source>
        <strain evidence="3">CIP 111883</strain>
    </source>
</reference>
<organism evidence="2 3">
    <name type="scientific">Sutcliffiella rhizosphaerae</name>
    <dbReference type="NCBI Taxonomy" id="2880967"/>
    <lineage>
        <taxon>Bacteria</taxon>
        <taxon>Bacillati</taxon>
        <taxon>Bacillota</taxon>
        <taxon>Bacilli</taxon>
        <taxon>Bacillales</taxon>
        <taxon>Bacillaceae</taxon>
        <taxon>Sutcliffiella</taxon>
    </lineage>
</organism>
<feature type="transmembrane region" description="Helical" evidence="1">
    <location>
        <begin position="34"/>
        <end position="56"/>
    </location>
</feature>
<keyword evidence="1" id="KW-0812">Transmembrane</keyword>